<dbReference type="InterPro" id="IPR002781">
    <property type="entry name" value="TM_pro_TauE-like"/>
</dbReference>
<keyword evidence="8" id="KW-1185">Reference proteome</keyword>
<feature type="transmembrane region" description="Helical" evidence="5">
    <location>
        <begin position="539"/>
        <end position="558"/>
    </location>
</feature>
<reference evidence="7" key="3">
    <citation type="submission" date="2015-02" db="UniProtKB">
        <authorList>
            <consortium name="EnsemblProtists"/>
        </authorList>
    </citation>
    <scope>IDENTIFICATION</scope>
    <source>
        <strain evidence="7">DAOM BR144</strain>
    </source>
</reference>
<dbReference type="AlphaFoldDB" id="K3XAB1"/>
<reference evidence="8" key="2">
    <citation type="submission" date="2010-04" db="EMBL/GenBank/DDBJ databases">
        <authorList>
            <person name="Buell R."/>
            <person name="Hamilton J."/>
            <person name="Hostetler J."/>
        </authorList>
    </citation>
    <scope>NUCLEOTIDE SEQUENCE [LARGE SCALE GENOMIC DNA]</scope>
    <source>
        <strain evidence="8">DAOM:BR144</strain>
    </source>
</reference>
<evidence type="ECO:0000313" key="8">
    <source>
        <dbReference type="Proteomes" id="UP000019132"/>
    </source>
</evidence>
<evidence type="ECO:0000256" key="4">
    <source>
        <dbReference type="ARBA" id="ARBA00023136"/>
    </source>
</evidence>
<feature type="signal peptide" evidence="6">
    <location>
        <begin position="1"/>
        <end position="26"/>
    </location>
</feature>
<dbReference type="GO" id="GO:0016567">
    <property type="term" value="P:protein ubiquitination"/>
    <property type="evidence" value="ECO:0007669"/>
    <property type="project" value="TreeGrafter"/>
</dbReference>
<feature type="transmembrane region" description="Helical" evidence="5">
    <location>
        <begin position="235"/>
        <end position="253"/>
    </location>
</feature>
<name>K3XAB1_GLOUD</name>
<proteinExistence type="predicted"/>
<feature type="transmembrane region" description="Helical" evidence="5">
    <location>
        <begin position="467"/>
        <end position="490"/>
    </location>
</feature>
<dbReference type="InParanoid" id="K3XAB1"/>
<dbReference type="STRING" id="431595.K3XAB1"/>
<evidence type="ECO:0000256" key="2">
    <source>
        <dbReference type="ARBA" id="ARBA00022692"/>
    </source>
</evidence>
<keyword evidence="4 5" id="KW-0472">Membrane</keyword>
<feature type="chain" id="PRO_5003868473" description="Membrane transporter protein" evidence="6">
    <location>
        <begin position="27"/>
        <end position="613"/>
    </location>
</feature>
<dbReference type="EMBL" id="ADOS01001529">
    <property type="status" value="NOT_ANNOTATED_CDS"/>
    <property type="molecule type" value="Genomic_DNA"/>
</dbReference>
<keyword evidence="2 5" id="KW-0812">Transmembrane</keyword>
<dbReference type="Pfam" id="PF01925">
    <property type="entry name" value="TauE"/>
    <property type="match status" value="2"/>
</dbReference>
<sequence length="613" mass="66782">MRGLVRRCVLAAVAVVCAATLHGVRGDANAAALNDQFDDAPFADGIGLKCHVQSDCGFLPGLACIEGTCEYCQQDSDCVHQANDHSKRCHRVQSFNPLISELVTTLGKNSAGQSVEAAYCIEKDLFDPFTFNDVLATIIAFLSTALGSGCGIGGGGLLVPGFITVIGLSPKHAIPLSKATIFGNAMAIYFFNFYRKHPTKKNVPIINYAVSAIMEPMTLIGAIFGVMLNHIFPDWLILALLISLLSFITYKTYQKGNKIRDKETKKSRELVKSALKGRPHGGGRGRLWSIYRHFDVETAAKRWLATTRRNKKLRAVRAEDEKDFESLPSLQLPGVAHKDGEASLLLQGNAQFGTFSHSTDDDALTATRRTIERREAKQFPVRFVLTLVVSWLVVFVQALLRGGHGSGSLIGIQCNSTDYWLLTILPLGILVSLTLWIGYRLRLENRLKVLSGYNFVDGDIHWTKSRVLIFPAYCVVAGIAAGLLGVGGGMVKGPIMLEMGILPPVQSATASYMILFTSSSTTLQFAIAGQFPGSLQYDYVAWFSFIGFLGGLCGQKVVAYLVKKYKRESIMVYLLAVVIGFSAVAMGIIGLQSTIKDIEKDVHLGFNGICDST</sequence>
<dbReference type="HOGENOM" id="CLU_029011_1_1_1"/>
<dbReference type="Proteomes" id="UP000019132">
    <property type="component" value="Unassembled WGS sequence"/>
</dbReference>
<evidence type="ECO:0000256" key="3">
    <source>
        <dbReference type="ARBA" id="ARBA00022989"/>
    </source>
</evidence>
<dbReference type="eggNOG" id="ENOG502QWNB">
    <property type="taxonomic scope" value="Eukaryota"/>
</dbReference>
<organism evidence="7 8">
    <name type="scientific">Globisporangium ultimum (strain ATCC 200006 / CBS 805.95 / DAOM BR144)</name>
    <name type="common">Pythium ultimum</name>
    <dbReference type="NCBI Taxonomy" id="431595"/>
    <lineage>
        <taxon>Eukaryota</taxon>
        <taxon>Sar</taxon>
        <taxon>Stramenopiles</taxon>
        <taxon>Oomycota</taxon>
        <taxon>Peronosporomycetes</taxon>
        <taxon>Pythiales</taxon>
        <taxon>Pythiaceae</taxon>
        <taxon>Globisporangium</taxon>
    </lineage>
</organism>
<dbReference type="OMA" id="MIVWISG"/>
<evidence type="ECO:0000313" key="7">
    <source>
        <dbReference type="EnsemblProtists" id="PYU1_T014160"/>
    </source>
</evidence>
<comment type="subcellular location">
    <subcellularLocation>
        <location evidence="1">Membrane</location>
        <topology evidence="1">Multi-pass membrane protein</topology>
    </subcellularLocation>
</comment>
<dbReference type="VEuPathDB" id="FungiDB:PYU1_G014130"/>
<feature type="transmembrane region" description="Helical" evidence="5">
    <location>
        <begin position="419"/>
        <end position="439"/>
    </location>
</feature>
<evidence type="ECO:0000256" key="6">
    <source>
        <dbReference type="SAM" id="SignalP"/>
    </source>
</evidence>
<dbReference type="PANTHER" id="PTHR14255">
    <property type="entry name" value="CEREBLON"/>
    <property type="match status" value="1"/>
</dbReference>
<evidence type="ECO:0000256" key="5">
    <source>
        <dbReference type="SAM" id="Phobius"/>
    </source>
</evidence>
<evidence type="ECO:0008006" key="9">
    <source>
        <dbReference type="Google" id="ProtNLM"/>
    </source>
</evidence>
<dbReference type="PANTHER" id="PTHR14255:SF3">
    <property type="entry name" value="SULFITE EXPORTER TAUE_SAFE FAMILY PROTEIN 5-RELATED"/>
    <property type="match status" value="1"/>
</dbReference>
<evidence type="ECO:0000256" key="1">
    <source>
        <dbReference type="ARBA" id="ARBA00004141"/>
    </source>
</evidence>
<keyword evidence="6" id="KW-0732">Signal</keyword>
<dbReference type="GO" id="GO:0016020">
    <property type="term" value="C:membrane"/>
    <property type="evidence" value="ECO:0007669"/>
    <property type="project" value="UniProtKB-SubCell"/>
</dbReference>
<dbReference type="EnsemblProtists" id="PYU1_T014160">
    <property type="protein sequence ID" value="PYU1_T014160"/>
    <property type="gene ID" value="PYU1_G014130"/>
</dbReference>
<feature type="transmembrane region" description="Helical" evidence="5">
    <location>
        <begin position="176"/>
        <end position="194"/>
    </location>
</feature>
<feature type="transmembrane region" description="Helical" evidence="5">
    <location>
        <begin position="206"/>
        <end position="229"/>
    </location>
</feature>
<feature type="transmembrane region" description="Helical" evidence="5">
    <location>
        <begin position="570"/>
        <end position="591"/>
    </location>
</feature>
<protein>
    <recommendedName>
        <fullName evidence="9">Membrane transporter protein</fullName>
    </recommendedName>
</protein>
<reference evidence="8" key="1">
    <citation type="journal article" date="2010" name="Genome Biol.">
        <title>Genome sequence of the necrotrophic plant pathogen Pythium ultimum reveals original pathogenicity mechanisms and effector repertoire.</title>
        <authorList>
            <person name="Levesque C.A."/>
            <person name="Brouwer H."/>
            <person name="Cano L."/>
            <person name="Hamilton J.P."/>
            <person name="Holt C."/>
            <person name="Huitema E."/>
            <person name="Raffaele S."/>
            <person name="Robideau G.P."/>
            <person name="Thines M."/>
            <person name="Win J."/>
            <person name="Zerillo M.M."/>
            <person name="Beakes G.W."/>
            <person name="Boore J.L."/>
            <person name="Busam D."/>
            <person name="Dumas B."/>
            <person name="Ferriera S."/>
            <person name="Fuerstenberg S.I."/>
            <person name="Gachon C.M."/>
            <person name="Gaulin E."/>
            <person name="Govers F."/>
            <person name="Grenville-Briggs L."/>
            <person name="Horner N."/>
            <person name="Hostetler J."/>
            <person name="Jiang R.H."/>
            <person name="Johnson J."/>
            <person name="Krajaejun T."/>
            <person name="Lin H."/>
            <person name="Meijer H.J."/>
            <person name="Moore B."/>
            <person name="Morris P."/>
            <person name="Phuntmart V."/>
            <person name="Puiu D."/>
            <person name="Shetty J."/>
            <person name="Stajich J.E."/>
            <person name="Tripathy S."/>
            <person name="Wawra S."/>
            <person name="van West P."/>
            <person name="Whitty B.R."/>
            <person name="Coutinho P.M."/>
            <person name="Henrissat B."/>
            <person name="Martin F."/>
            <person name="Thomas P.D."/>
            <person name="Tyler B.M."/>
            <person name="De Vries R.P."/>
            <person name="Kamoun S."/>
            <person name="Yandell M."/>
            <person name="Tisserat N."/>
            <person name="Buell C.R."/>
        </authorList>
    </citation>
    <scope>NUCLEOTIDE SEQUENCE</scope>
    <source>
        <strain evidence="8">DAOM:BR144</strain>
    </source>
</reference>
<dbReference type="GO" id="GO:0031464">
    <property type="term" value="C:Cul4A-RING E3 ubiquitin ligase complex"/>
    <property type="evidence" value="ECO:0007669"/>
    <property type="project" value="TreeGrafter"/>
</dbReference>
<feature type="transmembrane region" description="Helical" evidence="5">
    <location>
        <begin position="379"/>
        <end position="399"/>
    </location>
</feature>
<accession>K3XAB1</accession>
<keyword evidence="3 5" id="KW-1133">Transmembrane helix</keyword>